<evidence type="ECO:0000256" key="2">
    <source>
        <dbReference type="ARBA" id="ARBA00004202"/>
    </source>
</evidence>
<dbReference type="PANTHER" id="PTHR42711">
    <property type="entry name" value="ABC TRANSPORTER ATP-BINDING PROTEIN"/>
    <property type="match status" value="1"/>
</dbReference>
<keyword evidence="8 11" id="KW-0472">Membrane</keyword>
<evidence type="ECO:0000256" key="4">
    <source>
        <dbReference type="ARBA" id="ARBA00022692"/>
    </source>
</evidence>
<feature type="transmembrane region" description="Helical" evidence="11">
    <location>
        <begin position="316"/>
        <end position="335"/>
    </location>
</feature>
<feature type="transmembrane region" description="Helical" evidence="11">
    <location>
        <begin position="426"/>
        <end position="446"/>
    </location>
</feature>
<dbReference type="CDD" id="cd03230">
    <property type="entry name" value="ABC_DR_subfamily_A"/>
    <property type="match status" value="1"/>
</dbReference>
<feature type="transmembrane region" description="Helical" evidence="11">
    <location>
        <begin position="458"/>
        <end position="478"/>
    </location>
</feature>
<name>A0ABQ5RJU1_9MICO</name>
<evidence type="ECO:0000256" key="7">
    <source>
        <dbReference type="ARBA" id="ARBA00022989"/>
    </source>
</evidence>
<dbReference type="InterPro" id="IPR013525">
    <property type="entry name" value="ABC2_TM"/>
</dbReference>
<feature type="transmembrane region" description="Helical" evidence="11">
    <location>
        <begin position="484"/>
        <end position="503"/>
    </location>
</feature>
<dbReference type="PROSITE" id="PS50893">
    <property type="entry name" value="ABC_TRANSPORTER_2"/>
    <property type="match status" value="1"/>
</dbReference>
<dbReference type="PANTHER" id="PTHR42711:SF16">
    <property type="entry name" value="ABC TRANSPORTER ATP-BINDING PROTEIN"/>
    <property type="match status" value="1"/>
</dbReference>
<keyword evidence="4 11" id="KW-0812">Transmembrane</keyword>
<dbReference type="InterPro" id="IPR003593">
    <property type="entry name" value="AAA+_ATPase"/>
</dbReference>
<evidence type="ECO:0000313" key="13">
    <source>
        <dbReference type="EMBL" id="GLI32100.1"/>
    </source>
</evidence>
<dbReference type="InterPro" id="IPR050763">
    <property type="entry name" value="ABC_transporter_ATP-binding"/>
</dbReference>
<dbReference type="InterPro" id="IPR017871">
    <property type="entry name" value="ABC_transporter-like_CS"/>
</dbReference>
<organism evidence="13 14">
    <name type="scientific">Brachybacterium conglomeratum</name>
    <dbReference type="NCBI Taxonomy" id="47846"/>
    <lineage>
        <taxon>Bacteria</taxon>
        <taxon>Bacillati</taxon>
        <taxon>Actinomycetota</taxon>
        <taxon>Actinomycetes</taxon>
        <taxon>Micrococcales</taxon>
        <taxon>Dermabacteraceae</taxon>
        <taxon>Brachybacterium</taxon>
    </lineage>
</organism>
<keyword evidence="5" id="KW-0547">Nucleotide-binding</keyword>
<sequence length="506" mass="52299">MRIVGLRKSYRGRPAVDGLDLEVARGETLGALGANGAGKTTTVELVAGLRRADSGRISVLGLDPVRDRAALRQVLGVQLQESFLHGALTVGELVDLYGSFYPCPRPREELLDLVELREQAATRFERLSGGQQQRVSVALAMIGRPRVLILDELTTGLDPAARRRMWRTLETLHAEGTTILLVSHAMDEVERLCDRIVLLRAGREIAAGTPAEVTAAAGAASLEDAFVDLTGSTPPRTGDPPMTAAQDTASPAAPAPRPRRPGARALMMMVRAEGRMVARDVAGLVTPFALPLLILLTSAAGASHQEIVAGRTVLDLYVLPLVLVMVLAFVGVLNMPSFLAYYRKSGILRRLAVTPASPVLVLLAQTIVSAVQAALGILVAAAVAALAFGANPPLRLGSALLALALTAAAMYATGMIVAAVAPSPSAGTAIGLLGFLGLGALGGMFGGRDSLPGPLAEIGALLPFGAGVDALAAAWAGQPLPGQALAALVGAVVVGTVVAGALFRWE</sequence>
<feature type="domain" description="ABC transporter" evidence="12">
    <location>
        <begin position="1"/>
        <end position="226"/>
    </location>
</feature>
<evidence type="ECO:0000256" key="9">
    <source>
        <dbReference type="ARBA" id="ARBA00023251"/>
    </source>
</evidence>
<dbReference type="SUPFAM" id="SSF52540">
    <property type="entry name" value="P-loop containing nucleoside triphosphate hydrolases"/>
    <property type="match status" value="1"/>
</dbReference>
<keyword evidence="6" id="KW-0067">ATP-binding</keyword>
<feature type="transmembrane region" description="Helical" evidence="11">
    <location>
        <begin position="400"/>
        <end position="420"/>
    </location>
</feature>
<dbReference type="Proteomes" id="UP001144451">
    <property type="component" value="Unassembled WGS sequence"/>
</dbReference>
<dbReference type="InterPro" id="IPR003439">
    <property type="entry name" value="ABC_transporter-like_ATP-bd"/>
</dbReference>
<evidence type="ECO:0000259" key="12">
    <source>
        <dbReference type="PROSITE" id="PS50893"/>
    </source>
</evidence>
<gene>
    <name evidence="13" type="ORF">BCONGLO52_29410</name>
</gene>
<evidence type="ECO:0000256" key="6">
    <source>
        <dbReference type="ARBA" id="ARBA00022840"/>
    </source>
</evidence>
<evidence type="ECO:0000256" key="11">
    <source>
        <dbReference type="SAM" id="Phobius"/>
    </source>
</evidence>
<comment type="caution">
    <text evidence="13">The sequence shown here is derived from an EMBL/GenBank/DDBJ whole genome shotgun (WGS) entry which is preliminary data.</text>
</comment>
<evidence type="ECO:0000256" key="5">
    <source>
        <dbReference type="ARBA" id="ARBA00022741"/>
    </source>
</evidence>
<protein>
    <recommendedName>
        <fullName evidence="12">ABC transporter domain-containing protein</fullName>
    </recommendedName>
</protein>
<feature type="region of interest" description="Disordered" evidence="10">
    <location>
        <begin position="230"/>
        <end position="260"/>
    </location>
</feature>
<feature type="transmembrane region" description="Helical" evidence="11">
    <location>
        <begin position="347"/>
        <end position="364"/>
    </location>
</feature>
<keyword evidence="14" id="KW-1185">Reference proteome</keyword>
<dbReference type="InterPro" id="IPR027417">
    <property type="entry name" value="P-loop_NTPase"/>
</dbReference>
<keyword evidence="3" id="KW-0813">Transport</keyword>
<evidence type="ECO:0000256" key="1">
    <source>
        <dbReference type="ARBA" id="ARBA00004141"/>
    </source>
</evidence>
<dbReference type="SMART" id="SM00382">
    <property type="entry name" value="AAA"/>
    <property type="match status" value="1"/>
</dbReference>
<comment type="subcellular location">
    <subcellularLocation>
        <location evidence="2">Cell membrane</location>
        <topology evidence="2">Peripheral membrane protein</topology>
    </subcellularLocation>
    <subcellularLocation>
        <location evidence="1">Membrane</location>
        <topology evidence="1">Multi-pass membrane protein</topology>
    </subcellularLocation>
</comment>
<dbReference type="Pfam" id="PF01061">
    <property type="entry name" value="ABC2_membrane"/>
    <property type="match status" value="1"/>
</dbReference>
<feature type="transmembrane region" description="Helical" evidence="11">
    <location>
        <begin position="277"/>
        <end position="296"/>
    </location>
</feature>
<accession>A0ABQ5RJU1</accession>
<evidence type="ECO:0000313" key="14">
    <source>
        <dbReference type="Proteomes" id="UP001144451"/>
    </source>
</evidence>
<proteinExistence type="predicted"/>
<evidence type="ECO:0000256" key="10">
    <source>
        <dbReference type="SAM" id="MobiDB-lite"/>
    </source>
</evidence>
<evidence type="ECO:0000256" key="3">
    <source>
        <dbReference type="ARBA" id="ARBA00022448"/>
    </source>
</evidence>
<dbReference type="PROSITE" id="PS00211">
    <property type="entry name" value="ABC_TRANSPORTER_1"/>
    <property type="match status" value="1"/>
</dbReference>
<evidence type="ECO:0000256" key="8">
    <source>
        <dbReference type="ARBA" id="ARBA00023136"/>
    </source>
</evidence>
<keyword evidence="7 11" id="KW-1133">Transmembrane helix</keyword>
<dbReference type="Gene3D" id="3.40.50.300">
    <property type="entry name" value="P-loop containing nucleotide triphosphate hydrolases"/>
    <property type="match status" value="1"/>
</dbReference>
<dbReference type="Pfam" id="PF00005">
    <property type="entry name" value="ABC_tran"/>
    <property type="match status" value="1"/>
</dbReference>
<reference evidence="13" key="1">
    <citation type="submission" date="2022-12" db="EMBL/GenBank/DDBJ databases">
        <title>Reference genome sequencing for broad-spectrum identification of bacterial and archaeal isolates by mass spectrometry.</title>
        <authorList>
            <person name="Sekiguchi Y."/>
            <person name="Tourlousse D.M."/>
        </authorList>
    </citation>
    <scope>NUCLEOTIDE SEQUENCE</scope>
    <source>
        <strain evidence="13">5-2</strain>
    </source>
</reference>
<dbReference type="EMBL" id="BSDQ01000001">
    <property type="protein sequence ID" value="GLI32100.1"/>
    <property type="molecule type" value="Genomic_DNA"/>
</dbReference>
<keyword evidence="9" id="KW-0046">Antibiotic resistance</keyword>
<feature type="transmembrane region" description="Helical" evidence="11">
    <location>
        <begin position="370"/>
        <end position="388"/>
    </location>
</feature>